<dbReference type="SUPFAM" id="SSF161098">
    <property type="entry name" value="MetI-like"/>
    <property type="match status" value="1"/>
</dbReference>
<name>A0ABW2IYT2_9GAMM</name>
<evidence type="ECO:0000256" key="4">
    <source>
        <dbReference type="ARBA" id="ARBA00022692"/>
    </source>
</evidence>
<feature type="transmembrane region" description="Helical" evidence="7">
    <location>
        <begin position="187"/>
        <end position="214"/>
    </location>
</feature>
<feature type="domain" description="ABC transmembrane type-1" evidence="8">
    <location>
        <begin position="33"/>
        <end position="213"/>
    </location>
</feature>
<evidence type="ECO:0000256" key="1">
    <source>
        <dbReference type="ARBA" id="ARBA00004651"/>
    </source>
</evidence>
<gene>
    <name evidence="9" type="ORF">ACFQQA_16925</name>
</gene>
<reference evidence="10" key="1">
    <citation type="journal article" date="2019" name="Int. J. Syst. Evol. Microbiol.">
        <title>The Global Catalogue of Microorganisms (GCM) 10K type strain sequencing project: providing services to taxonomists for standard genome sequencing and annotation.</title>
        <authorList>
            <consortium name="The Broad Institute Genomics Platform"/>
            <consortium name="The Broad Institute Genome Sequencing Center for Infectious Disease"/>
            <person name="Wu L."/>
            <person name="Ma J."/>
        </authorList>
    </citation>
    <scope>NUCLEOTIDE SEQUENCE [LARGE SCALE GENOMIC DNA]</scope>
    <source>
        <strain evidence="10">CCUG 60559</strain>
    </source>
</reference>
<dbReference type="Gene3D" id="1.10.3720.10">
    <property type="entry name" value="MetI-like"/>
    <property type="match status" value="1"/>
</dbReference>
<keyword evidence="3" id="KW-1003">Cell membrane</keyword>
<evidence type="ECO:0000256" key="6">
    <source>
        <dbReference type="ARBA" id="ARBA00023136"/>
    </source>
</evidence>
<dbReference type="Proteomes" id="UP001596506">
    <property type="component" value="Unassembled WGS sequence"/>
</dbReference>
<keyword evidence="2 7" id="KW-0813">Transport</keyword>
<dbReference type="PANTHER" id="PTHR30151">
    <property type="entry name" value="ALKANE SULFONATE ABC TRANSPORTER-RELATED, MEMBRANE SUBUNIT"/>
    <property type="match status" value="1"/>
</dbReference>
<dbReference type="InterPro" id="IPR035906">
    <property type="entry name" value="MetI-like_sf"/>
</dbReference>
<dbReference type="Pfam" id="PF00528">
    <property type="entry name" value="BPD_transp_1"/>
    <property type="match status" value="1"/>
</dbReference>
<dbReference type="CDD" id="cd06261">
    <property type="entry name" value="TM_PBP2"/>
    <property type="match status" value="1"/>
</dbReference>
<evidence type="ECO:0000313" key="10">
    <source>
        <dbReference type="Proteomes" id="UP001596506"/>
    </source>
</evidence>
<comment type="caution">
    <text evidence="9">The sequence shown here is derived from an EMBL/GenBank/DDBJ whole genome shotgun (WGS) entry which is preliminary data.</text>
</comment>
<evidence type="ECO:0000256" key="3">
    <source>
        <dbReference type="ARBA" id="ARBA00022475"/>
    </source>
</evidence>
<evidence type="ECO:0000256" key="7">
    <source>
        <dbReference type="RuleBase" id="RU363032"/>
    </source>
</evidence>
<organism evidence="9 10">
    <name type="scientific">Marinobacter aromaticivorans</name>
    <dbReference type="NCBI Taxonomy" id="1494078"/>
    <lineage>
        <taxon>Bacteria</taxon>
        <taxon>Pseudomonadati</taxon>
        <taxon>Pseudomonadota</taxon>
        <taxon>Gammaproteobacteria</taxon>
        <taxon>Pseudomonadales</taxon>
        <taxon>Marinobacteraceae</taxon>
        <taxon>Marinobacter</taxon>
    </lineage>
</organism>
<feature type="transmembrane region" description="Helical" evidence="7">
    <location>
        <begin position="148"/>
        <end position="167"/>
    </location>
</feature>
<dbReference type="EMBL" id="JBHTBD010000010">
    <property type="protein sequence ID" value="MFC7296406.1"/>
    <property type="molecule type" value="Genomic_DNA"/>
</dbReference>
<evidence type="ECO:0000256" key="2">
    <source>
        <dbReference type="ARBA" id="ARBA00022448"/>
    </source>
</evidence>
<comment type="subcellular location">
    <subcellularLocation>
        <location evidence="1 7">Cell membrane</location>
        <topology evidence="1 7">Multi-pass membrane protein</topology>
    </subcellularLocation>
</comment>
<sequence>MSWLIRSPLLPSPSDVLGTLVREASSGDLWFHLSATLRRVIVAFVLAMLLGVLIGLAMGRSIAINALFDPLLVLLLNLPALVTIILMYVWFGLVESAAIMAVVINKVPSVAVTIREGARSLDFRLEDMATVYCFSGWQRFREVWVPQLFPYLMAATRGGLALIWKIVLVVELLGRSSGVGFQLQLAFQIFDVATILAYSLAFIAVVQLIELVILQPLERRSNRWRKPEQPHA</sequence>
<keyword evidence="4 7" id="KW-0812">Transmembrane</keyword>
<keyword evidence="5 7" id="KW-1133">Transmembrane helix</keyword>
<evidence type="ECO:0000256" key="5">
    <source>
        <dbReference type="ARBA" id="ARBA00022989"/>
    </source>
</evidence>
<accession>A0ABW2IYT2</accession>
<protein>
    <submittedName>
        <fullName evidence="9">ABC transporter permease</fullName>
    </submittedName>
</protein>
<evidence type="ECO:0000259" key="8">
    <source>
        <dbReference type="PROSITE" id="PS50928"/>
    </source>
</evidence>
<evidence type="ECO:0000313" key="9">
    <source>
        <dbReference type="EMBL" id="MFC7296406.1"/>
    </source>
</evidence>
<feature type="transmembrane region" description="Helical" evidence="7">
    <location>
        <begin position="40"/>
        <end position="59"/>
    </location>
</feature>
<dbReference type="PANTHER" id="PTHR30151:SF38">
    <property type="entry name" value="ALIPHATIC SULFONATES TRANSPORT PERMEASE PROTEIN SSUC-RELATED"/>
    <property type="match status" value="1"/>
</dbReference>
<dbReference type="PROSITE" id="PS50928">
    <property type="entry name" value="ABC_TM1"/>
    <property type="match status" value="1"/>
</dbReference>
<comment type="similarity">
    <text evidence="7">Belongs to the binding-protein-dependent transport system permease family.</text>
</comment>
<keyword evidence="6 7" id="KW-0472">Membrane</keyword>
<proteinExistence type="inferred from homology"/>
<dbReference type="RefSeq" id="WP_227521138.1">
    <property type="nucleotide sequence ID" value="NZ_JBHTBD010000010.1"/>
</dbReference>
<keyword evidence="10" id="KW-1185">Reference proteome</keyword>
<dbReference type="InterPro" id="IPR000515">
    <property type="entry name" value="MetI-like"/>
</dbReference>
<feature type="transmembrane region" description="Helical" evidence="7">
    <location>
        <begin position="71"/>
        <end position="91"/>
    </location>
</feature>